<comment type="similarity">
    <text evidence="1">Belongs to the PhzF family.</text>
</comment>
<evidence type="ECO:0000313" key="2">
    <source>
        <dbReference type="EMBL" id="MDC7716903.1"/>
    </source>
</evidence>
<evidence type="ECO:0000256" key="1">
    <source>
        <dbReference type="ARBA" id="ARBA00008270"/>
    </source>
</evidence>
<organism evidence="2 3">
    <name type="scientific">Vogesella aquatica</name>
    <dbReference type="NCBI Taxonomy" id="2984206"/>
    <lineage>
        <taxon>Bacteria</taxon>
        <taxon>Pseudomonadati</taxon>
        <taxon>Pseudomonadota</taxon>
        <taxon>Betaproteobacteria</taxon>
        <taxon>Neisseriales</taxon>
        <taxon>Chromobacteriaceae</taxon>
        <taxon>Vogesella</taxon>
    </lineage>
</organism>
<keyword evidence="3" id="KW-1185">Reference proteome</keyword>
<dbReference type="SUPFAM" id="SSF54506">
    <property type="entry name" value="Diaminopimelate epimerase-like"/>
    <property type="match status" value="1"/>
</dbReference>
<proteinExistence type="inferred from homology"/>
<dbReference type="PANTHER" id="PTHR13774">
    <property type="entry name" value="PHENAZINE BIOSYNTHESIS PROTEIN"/>
    <property type="match status" value="1"/>
</dbReference>
<dbReference type="PANTHER" id="PTHR13774:SF32">
    <property type="entry name" value="ANTISENSE-ENHANCING SEQUENCE 1"/>
    <property type="match status" value="1"/>
</dbReference>
<gene>
    <name evidence="2" type="ORF">PQU95_06700</name>
</gene>
<name>A0ABT5IWF0_9NEIS</name>
<protein>
    <submittedName>
        <fullName evidence="2">PhzF family phenazine biosynthesis protein</fullName>
    </submittedName>
</protein>
<dbReference type="RefSeq" id="WP_272751278.1">
    <property type="nucleotide sequence ID" value="NZ_JAQQLF010000007.1"/>
</dbReference>
<comment type="caution">
    <text evidence="2">The sequence shown here is derived from an EMBL/GenBank/DDBJ whole genome shotgun (WGS) entry which is preliminary data.</text>
</comment>
<accession>A0ABT5IWF0</accession>
<dbReference type="EMBL" id="JAQQLF010000007">
    <property type="protein sequence ID" value="MDC7716903.1"/>
    <property type="molecule type" value="Genomic_DNA"/>
</dbReference>
<dbReference type="PIRSF" id="PIRSF016184">
    <property type="entry name" value="PhzC_PhzF"/>
    <property type="match status" value="1"/>
</dbReference>
<dbReference type="NCBIfam" id="TIGR00654">
    <property type="entry name" value="PhzF_family"/>
    <property type="match status" value="1"/>
</dbReference>
<sequence length="281" mass="29903">MSQTYPYRIVNVFAESRFGGNPLAVFTDAAGLSDADMQLIARQFNLSETVFIHPGDDAALASLRIFTPSYELPFAGHPTIGSAAVLHALRQPGDVFTLRTQAGLIPITLDDGVFRLTAVAATQRAANVGRAEAAAMLGLDEADIALAPVWVNAGSEQMLIRLASREAVLRARPDHTLFTRHATLRPGRSIAYLWYQAGGVATVRLFFEQQGSVIEDPGTGSACANLGGWCALNGLAPLSWRIEQGAAIQRPNVLYLDVAADGCVQVGGKVQTVAEGVFTLP</sequence>
<evidence type="ECO:0000313" key="3">
    <source>
        <dbReference type="Proteomes" id="UP001219956"/>
    </source>
</evidence>
<reference evidence="2 3" key="1">
    <citation type="submission" date="2023-01" db="EMBL/GenBank/DDBJ databases">
        <title>Novel species of the genus Vogesella isolated from rivers.</title>
        <authorList>
            <person name="Lu H."/>
        </authorList>
    </citation>
    <scope>NUCLEOTIDE SEQUENCE [LARGE SCALE GENOMIC DNA]</scope>
    <source>
        <strain evidence="2 3">DC21W</strain>
    </source>
</reference>
<dbReference type="InterPro" id="IPR003719">
    <property type="entry name" value="Phenazine_PhzF-like"/>
</dbReference>
<dbReference type="Pfam" id="PF02567">
    <property type="entry name" value="PhzC-PhzF"/>
    <property type="match status" value="1"/>
</dbReference>
<dbReference type="Proteomes" id="UP001219956">
    <property type="component" value="Unassembled WGS sequence"/>
</dbReference>
<dbReference type="Gene3D" id="3.10.310.10">
    <property type="entry name" value="Diaminopimelate Epimerase, Chain A, domain 1"/>
    <property type="match status" value="2"/>
</dbReference>